<feature type="transmembrane region" description="Helical" evidence="6">
    <location>
        <begin position="72"/>
        <end position="89"/>
    </location>
</feature>
<feature type="transmembrane region" description="Helical" evidence="6">
    <location>
        <begin position="45"/>
        <end position="65"/>
    </location>
</feature>
<evidence type="ECO:0000256" key="1">
    <source>
        <dbReference type="ARBA" id="ARBA00004141"/>
    </source>
</evidence>
<evidence type="ECO:0000256" key="4">
    <source>
        <dbReference type="ARBA" id="ARBA00022989"/>
    </source>
</evidence>
<sequence>MTMTSAATSPTVSNGLVLRKLLPAAFALLAGLYIFLDAAGGQALWMPALKAAPIAVLGIMAALMLRGVTRTLTLVALAFSALGDVLLALDFPLQFVMGLAAFLIAQVVYAANFLRGAQFRSQRFAMRALPLLLATSLLASQLLPAATELAPAVLCYLLAITAMALAAAAHRGNSGLLYAGAIIFVVSDTLIAVNRFLLPLPLAGTAIMVTYYGAQLALLYGIGRARA</sequence>
<evidence type="ECO:0000256" key="6">
    <source>
        <dbReference type="SAM" id="Phobius"/>
    </source>
</evidence>
<keyword evidence="5 6" id="KW-0472">Membrane</keyword>
<proteinExistence type="inferred from homology"/>
<reference evidence="7" key="1">
    <citation type="submission" date="2017-08" db="EMBL/GenBank/DDBJ databases">
        <title>Microbulbifer marisrubri sp. nov., a halophilic alphaproteobacterium isolated from marine sediment of the Yellow Sea, China.</title>
        <authorList>
            <person name="Zhang G."/>
            <person name="Xiong Q."/>
        </authorList>
    </citation>
    <scope>NUCLEOTIDE SEQUENCE [LARGE SCALE GENOMIC DNA]</scope>
    <source>
        <strain evidence="7">WRN-8</strain>
    </source>
</reference>
<dbReference type="PANTHER" id="PTHR31885">
    <property type="entry name" value="GH04784P"/>
    <property type="match status" value="1"/>
</dbReference>
<dbReference type="RefSeq" id="WP_067083656.1">
    <property type="nucleotide sequence ID" value="NZ_LRFG02000002.1"/>
</dbReference>
<feature type="transmembrane region" description="Helical" evidence="6">
    <location>
        <begin position="124"/>
        <end position="143"/>
    </location>
</feature>
<comment type="caution">
    <text evidence="7">The sequence shown here is derived from an EMBL/GenBank/DDBJ whole genome shotgun (WGS) entry which is preliminary data.</text>
</comment>
<evidence type="ECO:0000256" key="5">
    <source>
        <dbReference type="ARBA" id="ARBA00023136"/>
    </source>
</evidence>
<evidence type="ECO:0000313" key="7">
    <source>
        <dbReference type="EMBL" id="PCO06011.1"/>
    </source>
</evidence>
<gene>
    <name evidence="7" type="ORF">AWR36_008435</name>
</gene>
<accession>A0ABX4I114</accession>
<evidence type="ECO:0000256" key="2">
    <source>
        <dbReference type="ARBA" id="ARBA00007375"/>
    </source>
</evidence>
<dbReference type="Proteomes" id="UP000218427">
    <property type="component" value="Unassembled WGS sequence"/>
</dbReference>
<comment type="subcellular location">
    <subcellularLocation>
        <location evidence="1">Membrane</location>
        <topology evidence="1">Multi-pass membrane protein</topology>
    </subcellularLocation>
</comment>
<dbReference type="EMBL" id="LRFG02000002">
    <property type="protein sequence ID" value="PCO06011.1"/>
    <property type="molecule type" value="Genomic_DNA"/>
</dbReference>
<name>A0ABX4I114_9GAMM</name>
<dbReference type="Pfam" id="PF07947">
    <property type="entry name" value="YhhN"/>
    <property type="match status" value="1"/>
</dbReference>
<keyword evidence="4 6" id="KW-1133">Transmembrane helix</keyword>
<dbReference type="PANTHER" id="PTHR31885:SF6">
    <property type="entry name" value="GH04784P"/>
    <property type="match status" value="1"/>
</dbReference>
<comment type="similarity">
    <text evidence="2">Belongs to the TMEM86 family.</text>
</comment>
<evidence type="ECO:0000256" key="3">
    <source>
        <dbReference type="ARBA" id="ARBA00022692"/>
    </source>
</evidence>
<keyword evidence="8" id="KW-1185">Reference proteome</keyword>
<feature type="transmembrane region" description="Helical" evidence="6">
    <location>
        <begin position="203"/>
        <end position="222"/>
    </location>
</feature>
<feature type="transmembrane region" description="Helical" evidence="6">
    <location>
        <begin position="176"/>
        <end position="197"/>
    </location>
</feature>
<feature type="transmembrane region" description="Helical" evidence="6">
    <location>
        <begin position="21"/>
        <end position="39"/>
    </location>
</feature>
<keyword evidence="3 6" id="KW-0812">Transmembrane</keyword>
<protein>
    <submittedName>
        <fullName evidence="7">Lysoplasmalogenase</fullName>
    </submittedName>
</protein>
<organism evidence="7 8">
    <name type="scientific">Microbulbifer flavimaris</name>
    <dbReference type="NCBI Taxonomy" id="1781068"/>
    <lineage>
        <taxon>Bacteria</taxon>
        <taxon>Pseudomonadati</taxon>
        <taxon>Pseudomonadota</taxon>
        <taxon>Gammaproteobacteria</taxon>
        <taxon>Cellvibrionales</taxon>
        <taxon>Microbulbiferaceae</taxon>
        <taxon>Microbulbifer</taxon>
    </lineage>
</organism>
<evidence type="ECO:0000313" key="8">
    <source>
        <dbReference type="Proteomes" id="UP000218427"/>
    </source>
</evidence>
<dbReference type="InterPro" id="IPR012506">
    <property type="entry name" value="TMEM86B-like"/>
</dbReference>
<feature type="transmembrane region" description="Helical" evidence="6">
    <location>
        <begin position="149"/>
        <end position="169"/>
    </location>
</feature>
<feature type="transmembrane region" description="Helical" evidence="6">
    <location>
        <begin position="95"/>
        <end position="112"/>
    </location>
</feature>